<evidence type="ECO:0000313" key="5">
    <source>
        <dbReference type="EMBL" id="MBK1835278.1"/>
    </source>
</evidence>
<dbReference type="RefSeq" id="WP_200392714.1">
    <property type="nucleotide sequence ID" value="NZ_JAENIO010000046.1"/>
</dbReference>
<evidence type="ECO:0000256" key="1">
    <source>
        <dbReference type="SAM" id="Coils"/>
    </source>
</evidence>
<proteinExistence type="predicted"/>
<reference evidence="5" key="1">
    <citation type="submission" date="2021-01" db="EMBL/GenBank/DDBJ databases">
        <title>Modified the classification status of verrucomicrobia.</title>
        <authorList>
            <person name="Feng X."/>
        </authorList>
    </citation>
    <scope>NUCLEOTIDE SEQUENCE</scope>
    <source>
        <strain evidence="5">KCTC 12986</strain>
    </source>
</reference>
<protein>
    <submittedName>
        <fullName evidence="5">OmpA family protein</fullName>
    </submittedName>
</protein>
<dbReference type="InterPro" id="IPR036737">
    <property type="entry name" value="OmpA-like_sf"/>
</dbReference>
<dbReference type="Gene3D" id="3.30.1330.60">
    <property type="entry name" value="OmpA-like domain"/>
    <property type="match status" value="1"/>
</dbReference>
<keyword evidence="3" id="KW-1133">Transmembrane helix</keyword>
<feature type="region of interest" description="Disordered" evidence="2">
    <location>
        <begin position="1"/>
        <end position="21"/>
    </location>
</feature>
<dbReference type="AlphaFoldDB" id="A0A934VIP1"/>
<evidence type="ECO:0000259" key="4">
    <source>
        <dbReference type="Pfam" id="PF00691"/>
    </source>
</evidence>
<dbReference type="Pfam" id="PF00691">
    <property type="entry name" value="OmpA"/>
    <property type="match status" value="1"/>
</dbReference>
<evidence type="ECO:0000256" key="2">
    <source>
        <dbReference type="SAM" id="MobiDB-lite"/>
    </source>
</evidence>
<dbReference type="Proteomes" id="UP000604083">
    <property type="component" value="Unassembled WGS sequence"/>
</dbReference>
<dbReference type="EMBL" id="JAENIO010000046">
    <property type="protein sequence ID" value="MBK1835278.1"/>
    <property type="molecule type" value="Genomic_DNA"/>
</dbReference>
<keyword evidence="3" id="KW-0472">Membrane</keyword>
<evidence type="ECO:0000256" key="3">
    <source>
        <dbReference type="SAM" id="Phobius"/>
    </source>
</evidence>
<sequence length="380" mass="42566">MSDETQSSPPQSTPPSQTATPASNQNLIIGLVLGAAILLLLFLVFDSKSQPSTKDDSAEVAALEARIQALRNANQNTAQGNYGTSQNNFGVDPVLLADEIATEANTLAGLIGEIGSAVQQKEELLQNARSNEQSLNRTIQDLRRRLTEMSESVSSTNKLTEELSSLKTLYQNAQQEIERLRQRPDEATLAELRRKNDELVAQVENLEGLRTQNRELQAEIARLQAALNRYILFVEDSTALPEVAQHLFRELERLESYEPAQLDNQYQRIEEQLNARRLRAITFDTGSADLTAEKISIIRNDLAATHPEAFFLVVGYASKTGEFETNRQLSSDRATSVASQVNQDKRENQIVRAVFLNETSRFSREQPLLNQICEIWEIRP</sequence>
<gene>
    <name evidence="5" type="ORF">JIN78_14510</name>
</gene>
<dbReference type="Gene3D" id="1.20.1170.10">
    <property type="match status" value="1"/>
</dbReference>
<feature type="coiled-coil region" evidence="1">
    <location>
        <begin position="118"/>
        <end position="229"/>
    </location>
</feature>
<evidence type="ECO:0000313" key="6">
    <source>
        <dbReference type="Proteomes" id="UP000604083"/>
    </source>
</evidence>
<keyword evidence="3" id="KW-0812">Transmembrane</keyword>
<name>A0A934VIP1_9BACT</name>
<feature type="coiled-coil region" evidence="1">
    <location>
        <begin position="53"/>
        <end position="80"/>
    </location>
</feature>
<comment type="caution">
    <text evidence="5">The sequence shown here is derived from an EMBL/GenBank/DDBJ whole genome shotgun (WGS) entry which is preliminary data.</text>
</comment>
<feature type="domain" description="OmpA-like" evidence="4">
    <location>
        <begin position="282"/>
        <end position="354"/>
    </location>
</feature>
<feature type="transmembrane region" description="Helical" evidence="3">
    <location>
        <begin position="27"/>
        <end position="45"/>
    </location>
</feature>
<organism evidence="5 6">
    <name type="scientific">Roseibacillus ishigakijimensis</name>
    <dbReference type="NCBI Taxonomy" id="454146"/>
    <lineage>
        <taxon>Bacteria</taxon>
        <taxon>Pseudomonadati</taxon>
        <taxon>Verrucomicrobiota</taxon>
        <taxon>Verrucomicrobiia</taxon>
        <taxon>Verrucomicrobiales</taxon>
        <taxon>Verrucomicrobiaceae</taxon>
        <taxon>Roseibacillus</taxon>
    </lineage>
</organism>
<dbReference type="InterPro" id="IPR006665">
    <property type="entry name" value="OmpA-like"/>
</dbReference>
<accession>A0A934VIP1</accession>
<keyword evidence="6" id="KW-1185">Reference proteome</keyword>
<keyword evidence="1" id="KW-0175">Coiled coil</keyword>
<dbReference type="SUPFAM" id="SSF103088">
    <property type="entry name" value="OmpA-like"/>
    <property type="match status" value="1"/>
</dbReference>